<organism evidence="6">
    <name type="scientific">Micromonas pusilla (strain CCMP1545)</name>
    <name type="common">Picoplanktonic green alga</name>
    <dbReference type="NCBI Taxonomy" id="564608"/>
    <lineage>
        <taxon>Eukaryota</taxon>
        <taxon>Viridiplantae</taxon>
        <taxon>Chlorophyta</taxon>
        <taxon>Mamiellophyceae</taxon>
        <taxon>Mamiellales</taxon>
        <taxon>Mamiellaceae</taxon>
        <taxon>Micromonas</taxon>
    </lineage>
</organism>
<dbReference type="InterPro" id="IPR004344">
    <property type="entry name" value="TTL/TTLL_fam"/>
</dbReference>
<dbReference type="SUPFAM" id="SSF56059">
    <property type="entry name" value="Glutathione synthetase ATP-binding domain-like"/>
    <property type="match status" value="1"/>
</dbReference>
<dbReference type="Pfam" id="PF03133">
    <property type="entry name" value="TTL"/>
    <property type="match status" value="1"/>
</dbReference>
<feature type="region of interest" description="Disordered" evidence="4">
    <location>
        <begin position="439"/>
        <end position="467"/>
    </location>
</feature>
<proteinExistence type="predicted"/>
<evidence type="ECO:0000313" key="5">
    <source>
        <dbReference type="EMBL" id="EEH55007.1"/>
    </source>
</evidence>
<dbReference type="STRING" id="564608.C1MY84"/>
<evidence type="ECO:0000256" key="3">
    <source>
        <dbReference type="ARBA" id="ARBA00022840"/>
    </source>
</evidence>
<dbReference type="PANTHER" id="PTHR12241">
    <property type="entry name" value="TUBULIN POLYGLUTAMYLASE"/>
    <property type="match status" value="1"/>
</dbReference>
<evidence type="ECO:0000256" key="2">
    <source>
        <dbReference type="ARBA" id="ARBA00022741"/>
    </source>
</evidence>
<sequence>MASSGESSSDAPSSSSDDDDDDDARVSAPPVASSSSSSSRVVAASRASSSSSTKPSRQHQPRASRPSSRAKRKSKPAPIAVCLTNCKYELLRCVQKKLGWIEVGSDAEDWQLYWTDTSVSIERVMRLKATQKINHFTGMLEICRKKQLAKNLARMSALFPSEFKFAPKTWTLPLELESFLDQFPRKASKPGKRTFILKPDAGCQGKGIALAQSQDHSKGSNAVVAQRYLSKPFLIDGYKFDLRVYALVICADPLRVFVFNDGLARFCTEKYEPPGKGNLKDTCMHLTNYAVNKHNENFVFNDDAGANGAGSKWSVQGLKDWMEDNGHDFVGAWEGIVDLIVKTIVSVQPVLAHNYHSVLPPETNDGYSCFEILGVDVMLDENLRPWLIEVNHSPSFGVDTPLDLAIKGDLISDAIELVRIDPKLVRRVEAERKLASQSRLMAHKKRGAESVTRGDRDRKGVGEGDATTVAAKPTAPRKLGEGVEERRAAAIEERIKWEKNHSGSFELAYPSPCERKQALYEKLLVGAKESFENHGQVARVRDVMEKAKYTALRRATEEEVRQNAIKNGIKIPAGMELKKVVEAVMKARADGGSETLLTAPK</sequence>
<dbReference type="GO" id="GO:0015631">
    <property type="term" value="F:tubulin binding"/>
    <property type="evidence" value="ECO:0007669"/>
    <property type="project" value="TreeGrafter"/>
</dbReference>
<protein>
    <submittedName>
        <fullName evidence="5">Ligase</fullName>
    </submittedName>
</protein>
<dbReference type="OMA" id="LFVSNAW"/>
<dbReference type="KEGG" id="mpp:MICPUCDRAFT_34426"/>
<keyword evidence="2" id="KW-0547">Nucleotide-binding</keyword>
<dbReference type="GO" id="GO:0036064">
    <property type="term" value="C:ciliary basal body"/>
    <property type="evidence" value="ECO:0007669"/>
    <property type="project" value="TreeGrafter"/>
</dbReference>
<feature type="compositionally biased region" description="Basic residues" evidence="4">
    <location>
        <begin position="56"/>
        <end position="74"/>
    </location>
</feature>
<keyword evidence="1 5" id="KW-0436">Ligase</keyword>
<feature type="non-terminal residue" evidence="5">
    <location>
        <position position="601"/>
    </location>
</feature>
<feature type="compositionally biased region" description="Low complexity" evidence="4">
    <location>
        <begin position="26"/>
        <end position="52"/>
    </location>
</feature>
<dbReference type="GO" id="GO:0070740">
    <property type="term" value="F:tubulin-glutamic acid ligase activity"/>
    <property type="evidence" value="ECO:0007669"/>
    <property type="project" value="TreeGrafter"/>
</dbReference>
<evidence type="ECO:0000313" key="6">
    <source>
        <dbReference type="Proteomes" id="UP000001876"/>
    </source>
</evidence>
<keyword evidence="3" id="KW-0067">ATP-binding</keyword>
<evidence type="ECO:0000256" key="4">
    <source>
        <dbReference type="SAM" id="MobiDB-lite"/>
    </source>
</evidence>
<evidence type="ECO:0000256" key="1">
    <source>
        <dbReference type="ARBA" id="ARBA00022598"/>
    </source>
</evidence>
<dbReference type="eggNOG" id="KOG2158">
    <property type="taxonomic scope" value="Eukaryota"/>
</dbReference>
<dbReference type="RefSeq" id="XP_003060238.1">
    <property type="nucleotide sequence ID" value="XM_003060192.1"/>
</dbReference>
<feature type="compositionally biased region" description="Low complexity" evidence="4">
    <location>
        <begin position="1"/>
        <end position="15"/>
    </location>
</feature>
<dbReference type="GeneID" id="9685970"/>
<dbReference type="Proteomes" id="UP000001876">
    <property type="component" value="Unassembled WGS sequence"/>
</dbReference>
<reference evidence="5 6" key="1">
    <citation type="journal article" date="2009" name="Science">
        <title>Green evolution and dynamic adaptations revealed by genomes of the marine picoeukaryotes Micromonas.</title>
        <authorList>
            <person name="Worden A.Z."/>
            <person name="Lee J.H."/>
            <person name="Mock T."/>
            <person name="Rouze P."/>
            <person name="Simmons M.P."/>
            <person name="Aerts A.L."/>
            <person name="Allen A.E."/>
            <person name="Cuvelier M.L."/>
            <person name="Derelle E."/>
            <person name="Everett M.V."/>
            <person name="Foulon E."/>
            <person name="Grimwood J."/>
            <person name="Gundlach H."/>
            <person name="Henrissat B."/>
            <person name="Napoli C."/>
            <person name="McDonald S.M."/>
            <person name="Parker M.S."/>
            <person name="Rombauts S."/>
            <person name="Salamov A."/>
            <person name="Von Dassow P."/>
            <person name="Badger J.H."/>
            <person name="Coutinho P.M."/>
            <person name="Demir E."/>
            <person name="Dubchak I."/>
            <person name="Gentemann C."/>
            <person name="Eikrem W."/>
            <person name="Gready J.E."/>
            <person name="John U."/>
            <person name="Lanier W."/>
            <person name="Lindquist E.A."/>
            <person name="Lucas S."/>
            <person name="Mayer K.F."/>
            <person name="Moreau H."/>
            <person name="Not F."/>
            <person name="Otillar R."/>
            <person name="Panaud O."/>
            <person name="Pangilinan J."/>
            <person name="Paulsen I."/>
            <person name="Piegu B."/>
            <person name="Poliakov A."/>
            <person name="Robbens S."/>
            <person name="Schmutz J."/>
            <person name="Toulza E."/>
            <person name="Wyss T."/>
            <person name="Zelensky A."/>
            <person name="Zhou K."/>
            <person name="Armbrust E.V."/>
            <person name="Bhattacharya D."/>
            <person name="Goodenough U.W."/>
            <person name="Van de Peer Y."/>
            <person name="Grigoriev I.V."/>
        </authorList>
    </citation>
    <scope>NUCLEOTIDE SEQUENCE [LARGE SCALE GENOMIC DNA]</scope>
    <source>
        <strain evidence="5 6">CCMP1545</strain>
    </source>
</reference>
<keyword evidence="6" id="KW-1185">Reference proteome</keyword>
<feature type="compositionally biased region" description="Basic and acidic residues" evidence="4">
    <location>
        <begin position="452"/>
        <end position="462"/>
    </location>
</feature>
<dbReference type="AlphaFoldDB" id="C1MY84"/>
<name>C1MY84_MICPC</name>
<dbReference type="PROSITE" id="PS51221">
    <property type="entry name" value="TTL"/>
    <property type="match status" value="1"/>
</dbReference>
<dbReference type="GO" id="GO:0005524">
    <property type="term" value="F:ATP binding"/>
    <property type="evidence" value="ECO:0007669"/>
    <property type="project" value="UniProtKB-KW"/>
</dbReference>
<dbReference type="PANTHER" id="PTHR12241:SF147">
    <property type="entry name" value="TUBULIN POLYGLUTAMYLASE TTLL7"/>
    <property type="match status" value="1"/>
</dbReference>
<dbReference type="EMBL" id="GG663742">
    <property type="protein sequence ID" value="EEH55007.1"/>
    <property type="molecule type" value="Genomic_DNA"/>
</dbReference>
<dbReference type="GO" id="GO:0000226">
    <property type="term" value="P:microtubule cytoskeleton organization"/>
    <property type="evidence" value="ECO:0007669"/>
    <property type="project" value="TreeGrafter"/>
</dbReference>
<dbReference type="OrthoDB" id="202825at2759"/>
<feature type="region of interest" description="Disordered" evidence="4">
    <location>
        <begin position="1"/>
        <end position="74"/>
    </location>
</feature>
<accession>C1MY84</accession>
<gene>
    <name evidence="5" type="ORF">MICPUCDRAFT_34426</name>
</gene>
<dbReference type="Gene3D" id="3.30.470.20">
    <property type="entry name" value="ATP-grasp fold, B domain"/>
    <property type="match status" value="1"/>
</dbReference>